<dbReference type="PROSITE" id="PS51194">
    <property type="entry name" value="HELICASE_CTER"/>
    <property type="match status" value="1"/>
</dbReference>
<dbReference type="GO" id="GO:1990077">
    <property type="term" value="C:primosome complex"/>
    <property type="evidence" value="ECO:0007669"/>
    <property type="project" value="UniProtKB-UniRule"/>
</dbReference>
<keyword evidence="6 12" id="KW-0347">Helicase</keyword>
<feature type="binding site" evidence="12">
    <location>
        <position position="550"/>
    </location>
    <ligand>
        <name>Zn(2+)</name>
        <dbReference type="ChEBI" id="CHEBI:29105"/>
        <label>2</label>
    </ligand>
</feature>
<dbReference type="GO" id="GO:0016887">
    <property type="term" value="F:ATP hydrolysis activity"/>
    <property type="evidence" value="ECO:0007669"/>
    <property type="project" value="RHEA"/>
</dbReference>
<dbReference type="Pfam" id="PF18319">
    <property type="entry name" value="Zn_ribbon_PriA"/>
    <property type="match status" value="1"/>
</dbReference>
<proteinExistence type="inferred from homology"/>
<evidence type="ECO:0000256" key="8">
    <source>
        <dbReference type="ARBA" id="ARBA00022840"/>
    </source>
</evidence>
<dbReference type="CDD" id="cd18804">
    <property type="entry name" value="SF2_C_priA"/>
    <property type="match status" value="1"/>
</dbReference>
<feature type="domain" description="Helicase ATP-binding" evidence="13">
    <location>
        <begin position="308"/>
        <end position="475"/>
    </location>
</feature>
<keyword evidence="8 12" id="KW-0067">ATP-binding</keyword>
<feature type="binding site" evidence="12">
    <location>
        <position position="568"/>
    </location>
    <ligand>
        <name>Zn(2+)</name>
        <dbReference type="ChEBI" id="CHEBI:29105"/>
        <label>2</label>
    </ligand>
</feature>
<feature type="binding site" evidence="12">
    <location>
        <position position="547"/>
    </location>
    <ligand>
        <name>Zn(2+)</name>
        <dbReference type="ChEBI" id="CHEBI:29105"/>
        <label>2</label>
    </ligand>
</feature>
<feature type="binding site" evidence="12">
    <location>
        <position position="565"/>
    </location>
    <ligand>
        <name>Zn(2+)</name>
        <dbReference type="ChEBI" id="CHEBI:29105"/>
        <label>2</label>
    </ligand>
</feature>
<dbReference type="SMART" id="SM00490">
    <property type="entry name" value="HELICc"/>
    <property type="match status" value="1"/>
</dbReference>
<protein>
    <recommendedName>
        <fullName evidence="12">Replication restart protein PriA</fullName>
    </recommendedName>
    <alternativeName>
        <fullName evidence="12">ATP-dependent DNA helicase PriA</fullName>
        <ecNumber evidence="12">5.6.2.4</ecNumber>
    </alternativeName>
    <alternativeName>
        <fullName evidence="12">DNA 3'-5' helicase PriA</fullName>
    </alternativeName>
</protein>
<feature type="binding site" evidence="12">
    <location>
        <position position="538"/>
    </location>
    <ligand>
        <name>Zn(2+)</name>
        <dbReference type="ChEBI" id="CHEBI:29105"/>
        <label>1</label>
    </ligand>
</feature>
<reference evidence="15 16" key="1">
    <citation type="submission" date="2019-07" db="EMBL/GenBank/DDBJ databases">
        <title>Whole genome shotgun sequence of Segetibacter aerophilus NBRC 106135.</title>
        <authorList>
            <person name="Hosoyama A."/>
            <person name="Uohara A."/>
            <person name="Ohji S."/>
            <person name="Ichikawa N."/>
        </authorList>
    </citation>
    <scope>NUCLEOTIDE SEQUENCE [LARGE SCALE GENOMIC DNA]</scope>
    <source>
        <strain evidence="15 16">NBRC 106135</strain>
    </source>
</reference>
<dbReference type="InterPro" id="IPR040498">
    <property type="entry name" value="PriA_CRR"/>
</dbReference>
<accession>A0A512BAK9</accession>
<dbReference type="RefSeq" id="WP_147203066.1">
    <property type="nucleotide sequence ID" value="NZ_BJYT01000004.1"/>
</dbReference>
<evidence type="ECO:0000313" key="15">
    <source>
        <dbReference type="EMBL" id="GEO08996.1"/>
    </source>
</evidence>
<dbReference type="CDD" id="cd17929">
    <property type="entry name" value="DEXHc_priA"/>
    <property type="match status" value="1"/>
</dbReference>
<keyword evidence="4 12" id="KW-0547">Nucleotide-binding</keyword>
<comment type="catalytic activity">
    <reaction evidence="11 12">
        <text>ATP + H2O = ADP + phosphate + H(+)</text>
        <dbReference type="Rhea" id="RHEA:13065"/>
        <dbReference type="ChEBI" id="CHEBI:15377"/>
        <dbReference type="ChEBI" id="CHEBI:15378"/>
        <dbReference type="ChEBI" id="CHEBI:30616"/>
        <dbReference type="ChEBI" id="CHEBI:43474"/>
        <dbReference type="ChEBI" id="CHEBI:456216"/>
        <dbReference type="EC" id="5.6.2.4"/>
    </reaction>
</comment>
<name>A0A512BAK9_9BACT</name>
<evidence type="ECO:0000256" key="4">
    <source>
        <dbReference type="ARBA" id="ARBA00022741"/>
    </source>
</evidence>
<dbReference type="NCBIfam" id="TIGR00595">
    <property type="entry name" value="priA"/>
    <property type="match status" value="1"/>
</dbReference>
<organism evidence="15 16">
    <name type="scientific">Segetibacter aerophilus</name>
    <dbReference type="NCBI Taxonomy" id="670293"/>
    <lineage>
        <taxon>Bacteria</taxon>
        <taxon>Pseudomonadati</taxon>
        <taxon>Bacteroidota</taxon>
        <taxon>Chitinophagia</taxon>
        <taxon>Chitinophagales</taxon>
        <taxon>Chitinophagaceae</taxon>
        <taxon>Segetibacter</taxon>
    </lineage>
</organism>
<dbReference type="InterPro" id="IPR001650">
    <property type="entry name" value="Helicase_C-like"/>
</dbReference>
<dbReference type="InterPro" id="IPR041236">
    <property type="entry name" value="PriA_C"/>
</dbReference>
<evidence type="ECO:0000256" key="12">
    <source>
        <dbReference type="HAMAP-Rule" id="MF_00983"/>
    </source>
</evidence>
<dbReference type="InterPro" id="IPR027417">
    <property type="entry name" value="P-loop_NTPase"/>
</dbReference>
<evidence type="ECO:0000256" key="10">
    <source>
        <dbReference type="ARBA" id="ARBA00023235"/>
    </source>
</evidence>
<dbReference type="InterPro" id="IPR014001">
    <property type="entry name" value="Helicase_ATP-bd"/>
</dbReference>
<evidence type="ECO:0000259" key="14">
    <source>
        <dbReference type="PROSITE" id="PS51194"/>
    </source>
</evidence>
<evidence type="ECO:0000259" key="13">
    <source>
        <dbReference type="PROSITE" id="PS51192"/>
    </source>
</evidence>
<dbReference type="PANTHER" id="PTHR30580">
    <property type="entry name" value="PRIMOSOMAL PROTEIN N"/>
    <property type="match status" value="1"/>
</dbReference>
<dbReference type="Pfam" id="PF18074">
    <property type="entry name" value="PriA_C"/>
    <property type="match status" value="1"/>
</dbReference>
<evidence type="ECO:0000256" key="6">
    <source>
        <dbReference type="ARBA" id="ARBA00022806"/>
    </source>
</evidence>
<keyword evidence="16" id="KW-1185">Reference proteome</keyword>
<dbReference type="GO" id="GO:0006302">
    <property type="term" value="P:double-strand break repair"/>
    <property type="evidence" value="ECO:0007669"/>
    <property type="project" value="InterPro"/>
</dbReference>
<gene>
    <name evidence="12 15" type="primary">priA</name>
    <name evidence="15" type="ORF">SAE01_14920</name>
</gene>
<dbReference type="SMART" id="SM00487">
    <property type="entry name" value="DEXDc"/>
    <property type="match status" value="1"/>
</dbReference>
<keyword evidence="3 12" id="KW-0479">Metal-binding</keyword>
<feature type="binding site" evidence="12">
    <location>
        <position position="541"/>
    </location>
    <ligand>
        <name>Zn(2+)</name>
        <dbReference type="ChEBI" id="CHEBI:29105"/>
        <label>1</label>
    </ligand>
</feature>
<keyword evidence="2 12" id="KW-0235">DNA replication</keyword>
<evidence type="ECO:0000256" key="5">
    <source>
        <dbReference type="ARBA" id="ARBA00022801"/>
    </source>
</evidence>
<dbReference type="HAMAP" id="MF_00983">
    <property type="entry name" value="PriA"/>
    <property type="match status" value="1"/>
</dbReference>
<dbReference type="Pfam" id="PF17764">
    <property type="entry name" value="PriA_3primeBD"/>
    <property type="match status" value="1"/>
</dbReference>
<evidence type="ECO:0000256" key="2">
    <source>
        <dbReference type="ARBA" id="ARBA00022705"/>
    </source>
</evidence>
<evidence type="ECO:0000313" key="16">
    <source>
        <dbReference type="Proteomes" id="UP000321513"/>
    </source>
</evidence>
<dbReference type="FunFam" id="3.40.50.300:FF:000489">
    <property type="entry name" value="Primosome assembly protein PriA"/>
    <property type="match status" value="1"/>
</dbReference>
<dbReference type="SUPFAM" id="SSF52540">
    <property type="entry name" value="P-loop containing nucleoside triphosphate hydrolases"/>
    <property type="match status" value="2"/>
</dbReference>
<dbReference type="InterPro" id="IPR005259">
    <property type="entry name" value="PriA"/>
</dbReference>
<evidence type="ECO:0000256" key="11">
    <source>
        <dbReference type="ARBA" id="ARBA00048988"/>
    </source>
</evidence>
<feature type="domain" description="Helicase C-terminal" evidence="14">
    <location>
        <begin position="551"/>
        <end position="735"/>
    </location>
</feature>
<comment type="function">
    <text evidence="12">Initiates the restart of stalled replication forks, which reloads the replicative helicase on sites other than the origin of replication. Recognizes and binds to abandoned replication forks and remodels them to uncover a helicase loading site. Promotes assembly of the primosome at these replication forks.</text>
</comment>
<dbReference type="Proteomes" id="UP000321513">
    <property type="component" value="Unassembled WGS sequence"/>
</dbReference>
<dbReference type="GO" id="GO:0003677">
    <property type="term" value="F:DNA binding"/>
    <property type="evidence" value="ECO:0007669"/>
    <property type="project" value="UniProtKB-UniRule"/>
</dbReference>
<keyword evidence="10 12" id="KW-0413">Isomerase</keyword>
<evidence type="ECO:0000256" key="9">
    <source>
        <dbReference type="ARBA" id="ARBA00023125"/>
    </source>
</evidence>
<dbReference type="InterPro" id="IPR041222">
    <property type="entry name" value="PriA_3primeBD"/>
</dbReference>
<dbReference type="GO" id="GO:0006269">
    <property type="term" value="P:DNA replication, synthesis of primer"/>
    <property type="evidence" value="ECO:0007669"/>
    <property type="project" value="UniProtKB-KW"/>
</dbReference>
<dbReference type="GO" id="GO:0006310">
    <property type="term" value="P:DNA recombination"/>
    <property type="evidence" value="ECO:0007669"/>
    <property type="project" value="InterPro"/>
</dbReference>
<dbReference type="GO" id="GO:0006270">
    <property type="term" value="P:DNA replication initiation"/>
    <property type="evidence" value="ECO:0007669"/>
    <property type="project" value="TreeGrafter"/>
</dbReference>
<dbReference type="OrthoDB" id="9759544at2"/>
<comment type="catalytic activity">
    <reaction evidence="12">
        <text>Couples ATP hydrolysis with the unwinding of duplex DNA by translocating in the 3'-5' direction.</text>
        <dbReference type="EC" id="5.6.2.4"/>
    </reaction>
</comment>
<comment type="caution">
    <text evidence="15">The sequence shown here is derived from an EMBL/GenBank/DDBJ whole genome shotgun (WGS) entry which is preliminary data.</text>
</comment>
<dbReference type="Pfam" id="PF00271">
    <property type="entry name" value="Helicase_C"/>
    <property type="match status" value="1"/>
</dbReference>
<dbReference type="PROSITE" id="PS51192">
    <property type="entry name" value="HELICASE_ATP_BIND_1"/>
    <property type="match status" value="1"/>
</dbReference>
<comment type="subunit">
    <text evidence="12">Component of the replication restart primosome.</text>
</comment>
<keyword evidence="5 12" id="KW-0378">Hydrolase</keyword>
<dbReference type="GO" id="GO:0005524">
    <property type="term" value="F:ATP binding"/>
    <property type="evidence" value="ECO:0007669"/>
    <property type="project" value="UniProtKB-UniRule"/>
</dbReference>
<dbReference type="GO" id="GO:0043138">
    <property type="term" value="F:3'-5' DNA helicase activity"/>
    <property type="evidence" value="ECO:0007669"/>
    <property type="project" value="UniProtKB-EC"/>
</dbReference>
<comment type="similarity">
    <text evidence="12">Belongs to the helicase family. PriA subfamily.</text>
</comment>
<dbReference type="AlphaFoldDB" id="A0A512BAK9"/>
<evidence type="ECO:0000256" key="7">
    <source>
        <dbReference type="ARBA" id="ARBA00022833"/>
    </source>
</evidence>
<comment type="cofactor">
    <cofactor evidence="12">
        <name>Zn(2+)</name>
        <dbReference type="ChEBI" id="CHEBI:29105"/>
    </cofactor>
    <text evidence="12">Binds 2 zinc ions per subunit.</text>
</comment>
<dbReference type="EMBL" id="BJYT01000004">
    <property type="protein sequence ID" value="GEO08996.1"/>
    <property type="molecule type" value="Genomic_DNA"/>
</dbReference>
<evidence type="ECO:0000256" key="1">
    <source>
        <dbReference type="ARBA" id="ARBA00022515"/>
    </source>
</evidence>
<dbReference type="EC" id="5.6.2.4" evidence="12"/>
<keyword evidence="7 12" id="KW-0862">Zinc</keyword>
<sequence length="832" mass="94909">MAYNLTSSPLFSPDPNEGVYAEVIIPLALPRNYTWAIPTHLRANISKGSRVEVQLKNKKYSGIVKTIHTDKPTAFEPRDILNLLEEQPLIYPQQLKLWEWIGDYYMCSEGEVMQAALPSHLKLSSESILTYNEEFGENFSDLNDEEYLVAEALLLKKELKLSEVQQILDAAHVYPIIKGLIEKKVCMVWEALKDTYKQKLETYVHLEAAYHNEENLAKLLNEWSKNKAPKQLELLLSYLHVIRTEGEVTQTNLLKKANASSAQLKGLADKNIVRLEKRSVDRLPTLPRDIKIDFELSAAQVEAAESVERVLNEKSVCLLQGVTSSGKTQIYIKLIEQYIKAGKQVLYMLPEIALTAQIIRRLQKYFGGYITIYHSKFNPNERVEIWNKIKTGETKVVLGARSSLFLPFKELGLIIVDEEHDPSFKQQEPAPRYHGRDAAIYYASLYNAKVLLGSATPSIESYFNTQAGKYGLVNLTERYGNVQMPAIQIVDVKTIITKEKGKIILSPQLTEAIQQSLQEKKQVILFQNRRGYSPYQICGVCGWIPQCENCDVTLTYHKAKNKLQCHYCGTSYPLVLTCAACGNHNFVQKNFGTEKIEEALVEAFPEAKIARMDYDSIRGKNDHDALIKLFEQQKIDILAGTQMVVKGLDFEHVNLVGIVDADGILNFTDFRVNERAFQLMEQVSGRAGRREAQGKVIVQVSNTHHPVLQFVQHHSYEEMYRFEIENRKNFFYPPFSRVIQLICKHKDKNIAEEAANILGQFLNDKYAAYVSGPAEPAINRVRNQYLYELLLKLPKDAQFLRQCKQDILQQVSIVQSNKRYRSVTIVADVDAV</sequence>
<feature type="binding site" evidence="12">
    <location>
        <position position="581"/>
    </location>
    <ligand>
        <name>Zn(2+)</name>
        <dbReference type="ChEBI" id="CHEBI:29105"/>
        <label>1</label>
    </ligand>
</feature>
<dbReference type="Gene3D" id="3.40.1440.60">
    <property type="entry name" value="PriA, 3(prime) DNA-binding domain"/>
    <property type="match status" value="1"/>
</dbReference>
<dbReference type="InterPro" id="IPR042115">
    <property type="entry name" value="PriA_3primeBD_sf"/>
</dbReference>
<feature type="binding site" evidence="12">
    <location>
        <position position="578"/>
    </location>
    <ligand>
        <name>Zn(2+)</name>
        <dbReference type="ChEBI" id="CHEBI:29105"/>
        <label>1</label>
    </ligand>
</feature>
<evidence type="ECO:0000256" key="3">
    <source>
        <dbReference type="ARBA" id="ARBA00022723"/>
    </source>
</evidence>
<dbReference type="InterPro" id="IPR011545">
    <property type="entry name" value="DEAD/DEAH_box_helicase_dom"/>
</dbReference>
<dbReference type="PANTHER" id="PTHR30580:SF0">
    <property type="entry name" value="PRIMOSOMAL PROTEIN N"/>
    <property type="match status" value="1"/>
</dbReference>
<dbReference type="Gene3D" id="3.40.50.300">
    <property type="entry name" value="P-loop containing nucleotide triphosphate hydrolases"/>
    <property type="match status" value="2"/>
</dbReference>
<dbReference type="GO" id="GO:0008270">
    <property type="term" value="F:zinc ion binding"/>
    <property type="evidence" value="ECO:0007669"/>
    <property type="project" value="UniProtKB-UniRule"/>
</dbReference>
<keyword evidence="9 12" id="KW-0238">DNA-binding</keyword>
<keyword evidence="1 12" id="KW-0639">Primosome</keyword>
<dbReference type="Pfam" id="PF00270">
    <property type="entry name" value="DEAD"/>
    <property type="match status" value="1"/>
</dbReference>